<dbReference type="AlphaFoldDB" id="A0A009SEZ9"/>
<protein>
    <submittedName>
        <fullName evidence="1">Uncharacterized protein</fullName>
    </submittedName>
</protein>
<organism evidence="1 2">
    <name type="scientific">Acinetobacter baumannii 99063</name>
    <dbReference type="NCBI Taxonomy" id="1310630"/>
    <lineage>
        <taxon>Bacteria</taxon>
        <taxon>Pseudomonadati</taxon>
        <taxon>Pseudomonadota</taxon>
        <taxon>Gammaproteobacteria</taxon>
        <taxon>Moraxellales</taxon>
        <taxon>Moraxellaceae</taxon>
        <taxon>Acinetobacter</taxon>
        <taxon>Acinetobacter calcoaceticus/baumannii complex</taxon>
    </lineage>
</organism>
<proteinExistence type="predicted"/>
<reference evidence="1 2" key="1">
    <citation type="submission" date="2014-02" db="EMBL/GenBank/DDBJ databases">
        <title>Comparative genomics and transcriptomics to identify genetic mechanisms underlying the emergence of carbapenem resistant Acinetobacter baumannii (CRAb).</title>
        <authorList>
            <person name="Harris A.D."/>
            <person name="Johnson K.J."/>
            <person name="George J."/>
            <person name="Shefchek K."/>
            <person name="Daugherty S.C."/>
            <person name="Parankush S."/>
            <person name="Sadzewicz L."/>
            <person name="Tallon L."/>
            <person name="Sengamalay N."/>
            <person name="Hazen T.H."/>
            <person name="Rasko D.A."/>
        </authorList>
    </citation>
    <scope>NUCLEOTIDE SEQUENCE [LARGE SCALE GENOMIC DNA]</scope>
    <source>
        <strain evidence="1 2">99063</strain>
    </source>
</reference>
<dbReference type="RefSeq" id="WP_004742096.1">
    <property type="nucleotide sequence ID" value="NZ_JEXJ01000123.1"/>
</dbReference>
<comment type="caution">
    <text evidence="1">The sequence shown here is derived from an EMBL/GenBank/DDBJ whole genome shotgun (WGS) entry which is preliminary data.</text>
</comment>
<accession>A0A009SEZ9</accession>
<dbReference type="PATRIC" id="fig|1310630.3.peg.3702"/>
<evidence type="ECO:0000313" key="2">
    <source>
        <dbReference type="Proteomes" id="UP000020735"/>
    </source>
</evidence>
<evidence type="ECO:0000313" key="1">
    <source>
        <dbReference type="EMBL" id="EXC45207.1"/>
    </source>
</evidence>
<name>A0A009SEZ9_ACIBA</name>
<sequence length="408" mass="46863">MTTNIQLNRQQEAYYDAIALGDQYAIDTEEAALFELMLHDLIHNSSCKFFKITKKTTTEVEHALLDAYQSRVQVNANAWQVLEAEIMSDINTYEFEQKIEFKNPKLIEKGFSIRHTPIRIKAVIDWLDLSFEVAPKICKFAFKKNARSFIKSFLTSKTGTKHYVKPDESDINQAGLLFTIRLHNLSSKEDLLKITHLLATQYGADPLKMAVTNIELSLDFYNAPNRGLLSALHKSLKYITTADNFRIYKYMQGDSRNKLTPVPKSPLALLKLFNRDWCMGVNPKGSPLCYRLYPKTTDSNKQPLPSNEHRLRVEVTLNHEVLKGIDNHLSNLTQIIKSGFKHLTFTELKKDASSEDKTDYREQIQPFGMEQENISKNRNKRTLLSTIKTHAKLNKIVGKAVSNLCRKF</sequence>
<dbReference type="EMBL" id="JEXJ01000123">
    <property type="protein sequence ID" value="EXC45207.1"/>
    <property type="molecule type" value="Genomic_DNA"/>
</dbReference>
<dbReference type="Proteomes" id="UP000020735">
    <property type="component" value="Unassembled WGS sequence"/>
</dbReference>
<gene>
    <name evidence="1" type="ORF">J529_3841</name>
</gene>